<dbReference type="InterPro" id="IPR013249">
    <property type="entry name" value="RNA_pol_sigma70_r4_t2"/>
</dbReference>
<dbReference type="Pfam" id="PF25954">
    <property type="entry name" value="Beta-barrel_RND_2"/>
    <property type="match status" value="1"/>
</dbReference>
<sequence length="838" mass="91248">MGIERHGKVAREFRTLMQLGAVGVRTDGQLLERYVAGGPAAEGCFAELVERHGPMVLRVCRSILGDGPDALDAFQATFLVLVRRARSLCVRDSLGPWLYQVAWRVARCARKDEARRRRLERQAAGRKATSEDAPMPDPDSDAILFEELARLPDRYRVPLVLCDLEGQPQELAARHLGCAVGTIKSRLSRGRETLRARLARRGLAPTAALGAGVPVIKSSAGSGLPAALAESTITLVANQAMGGLAPVAVSALAEGVLTMMLFSKIRLLAIPGLATAVLASGIAVFAQAGDDGPDDGETAQIEPRPDPVPVEPEADPQVPTFEAERGPLTVTVKERGNLESTNDLEARSEIEGQTTIIMILPEGTKVVKDQLVCELDSAPLTDNLANQQITTERAQADYSNAIKTREVAEINVEEYLKGLFPRRLGAIDGRIELARAELGLERARLESLEAGEATGLELHAARVEVQRAELALDDAEGEKQVLVNYTREKQVKSLEGDVEKAKADELARKSAFELDKEREERLRRMIEKCKIYAPGNGIVVYHQEGGRWGSQEGPSIREGATVRERQTIFKLPDIDTLRVNTKVHESMIDQVRPGQVARIRVDAFPNETLVGRVIEVKPLPDPVSTFSTDVKVYTTLVEIEDGHEGLRPGMTAEVTILIKRQDDVISIPTQSVIIYGGNHHVWVQGPDGSWENRAVEVGANNSTYVEVTEGLVEGDRVALDPRAVMTEAEMREAFGAEDDGKASDDEGNWSEEEVARAEAASRTPAPRPPGGADTAPSPSLFRKFQNISAEDRQMLREASDEEKKEIMKKAGFTDAEIRQMDQMRRRMSGGGGPGSGGP</sequence>
<evidence type="ECO:0000256" key="2">
    <source>
        <dbReference type="ARBA" id="ARBA00023054"/>
    </source>
</evidence>
<dbReference type="InterPro" id="IPR036388">
    <property type="entry name" value="WH-like_DNA-bd_sf"/>
</dbReference>
<feature type="region of interest" description="Disordered" evidence="3">
    <location>
        <begin position="731"/>
        <end position="838"/>
    </location>
</feature>
<dbReference type="Gene3D" id="2.40.30.170">
    <property type="match status" value="1"/>
</dbReference>
<dbReference type="InterPro" id="IPR013325">
    <property type="entry name" value="RNA_pol_sigma_r2"/>
</dbReference>
<feature type="compositionally biased region" description="Basic and acidic residues" evidence="3">
    <location>
        <begin position="731"/>
        <end position="744"/>
    </location>
</feature>
<dbReference type="GO" id="GO:0003677">
    <property type="term" value="F:DNA binding"/>
    <property type="evidence" value="ECO:0007669"/>
    <property type="project" value="InterPro"/>
</dbReference>
<dbReference type="EMBL" id="CP036426">
    <property type="protein sequence ID" value="QDV32385.1"/>
    <property type="molecule type" value="Genomic_DNA"/>
</dbReference>
<dbReference type="CDD" id="cd06171">
    <property type="entry name" value="Sigma70_r4"/>
    <property type="match status" value="1"/>
</dbReference>
<dbReference type="Gene3D" id="1.10.10.10">
    <property type="entry name" value="Winged helix-like DNA-binding domain superfamily/Winged helix DNA-binding domain"/>
    <property type="match status" value="1"/>
</dbReference>
<dbReference type="Pfam" id="PF08281">
    <property type="entry name" value="Sigma70_r4_2"/>
    <property type="match status" value="1"/>
</dbReference>
<dbReference type="InterPro" id="IPR058792">
    <property type="entry name" value="Beta-barrel_RND_2"/>
</dbReference>
<evidence type="ECO:0000259" key="4">
    <source>
        <dbReference type="Pfam" id="PF04542"/>
    </source>
</evidence>
<keyword evidence="2" id="KW-0175">Coiled coil</keyword>
<feature type="domain" description="CusB-like beta-barrel" evidence="6">
    <location>
        <begin position="579"/>
        <end position="656"/>
    </location>
</feature>
<dbReference type="Gene3D" id="1.10.1740.10">
    <property type="match status" value="1"/>
</dbReference>
<dbReference type="GO" id="GO:0030313">
    <property type="term" value="C:cell envelope"/>
    <property type="evidence" value="ECO:0007669"/>
    <property type="project" value="UniProtKB-SubCell"/>
</dbReference>
<gene>
    <name evidence="8" type="primary">sigE_1</name>
    <name evidence="8" type="ORF">ElP_02170</name>
</gene>
<name>A0A518GUX4_9BACT</name>
<dbReference type="SUPFAM" id="SSF88946">
    <property type="entry name" value="Sigma2 domain of RNA polymerase sigma factors"/>
    <property type="match status" value="1"/>
</dbReference>
<dbReference type="InterPro" id="IPR013324">
    <property type="entry name" value="RNA_pol_sigma_r3/r4-like"/>
</dbReference>
<evidence type="ECO:0000259" key="6">
    <source>
        <dbReference type="Pfam" id="PF25954"/>
    </source>
</evidence>
<evidence type="ECO:0000259" key="5">
    <source>
        <dbReference type="Pfam" id="PF08281"/>
    </source>
</evidence>
<feature type="compositionally biased region" description="Gly residues" evidence="3">
    <location>
        <begin position="828"/>
        <end position="838"/>
    </location>
</feature>
<feature type="domain" description="RNA polymerase sigma factor 70 region 4 type 2" evidence="5">
    <location>
        <begin position="146"/>
        <end position="194"/>
    </location>
</feature>
<feature type="region of interest" description="Disordered" evidence="3">
    <location>
        <begin position="289"/>
        <end position="312"/>
    </location>
</feature>
<feature type="compositionally biased region" description="Basic and acidic residues" evidence="3">
    <location>
        <begin position="815"/>
        <end position="824"/>
    </location>
</feature>
<dbReference type="InterPro" id="IPR014284">
    <property type="entry name" value="RNA_pol_sigma-70_dom"/>
</dbReference>
<dbReference type="InterPro" id="IPR050465">
    <property type="entry name" value="UPF0194_transport"/>
</dbReference>
<dbReference type="AlphaFoldDB" id="A0A518GUX4"/>
<dbReference type="Proteomes" id="UP000317835">
    <property type="component" value="Chromosome"/>
</dbReference>
<feature type="domain" description="Multidrug resistance protein MdtA-like C-terminal permuted SH3" evidence="7">
    <location>
        <begin position="663"/>
        <end position="718"/>
    </location>
</feature>
<dbReference type="Gene3D" id="2.40.420.20">
    <property type="match status" value="1"/>
</dbReference>
<dbReference type="PANTHER" id="PTHR32347">
    <property type="entry name" value="EFFLUX SYSTEM COMPONENT YKNX-RELATED"/>
    <property type="match status" value="1"/>
</dbReference>
<dbReference type="RefSeq" id="WP_145266440.1">
    <property type="nucleotide sequence ID" value="NZ_CP036426.1"/>
</dbReference>
<evidence type="ECO:0000313" key="9">
    <source>
        <dbReference type="Proteomes" id="UP000317835"/>
    </source>
</evidence>
<proteinExistence type="predicted"/>
<comment type="subcellular location">
    <subcellularLocation>
        <location evidence="1">Cell envelope</location>
    </subcellularLocation>
</comment>
<keyword evidence="9" id="KW-1185">Reference proteome</keyword>
<dbReference type="GO" id="GO:0006352">
    <property type="term" value="P:DNA-templated transcription initiation"/>
    <property type="evidence" value="ECO:0007669"/>
    <property type="project" value="InterPro"/>
</dbReference>
<feature type="domain" description="RNA polymerase sigma-70 region 2" evidence="4">
    <location>
        <begin position="48"/>
        <end position="115"/>
    </location>
</feature>
<evidence type="ECO:0000259" key="7">
    <source>
        <dbReference type="Pfam" id="PF25967"/>
    </source>
</evidence>
<dbReference type="OrthoDB" id="259669at2"/>
<dbReference type="NCBIfam" id="TIGR02937">
    <property type="entry name" value="sigma70-ECF"/>
    <property type="match status" value="1"/>
</dbReference>
<reference evidence="8 9" key="1">
    <citation type="submission" date="2019-02" db="EMBL/GenBank/DDBJ databases">
        <title>Deep-cultivation of Planctomycetes and their phenomic and genomic characterization uncovers novel biology.</title>
        <authorList>
            <person name="Wiegand S."/>
            <person name="Jogler M."/>
            <person name="Boedeker C."/>
            <person name="Pinto D."/>
            <person name="Vollmers J."/>
            <person name="Rivas-Marin E."/>
            <person name="Kohn T."/>
            <person name="Peeters S.H."/>
            <person name="Heuer A."/>
            <person name="Rast P."/>
            <person name="Oberbeckmann S."/>
            <person name="Bunk B."/>
            <person name="Jeske O."/>
            <person name="Meyerdierks A."/>
            <person name="Storesund J.E."/>
            <person name="Kallscheuer N."/>
            <person name="Luecker S."/>
            <person name="Lage O.M."/>
            <person name="Pohl T."/>
            <person name="Merkel B.J."/>
            <person name="Hornburger P."/>
            <person name="Mueller R.-W."/>
            <person name="Bruemmer F."/>
            <person name="Labrenz M."/>
            <person name="Spormann A.M."/>
            <person name="Op den Camp H."/>
            <person name="Overmann J."/>
            <person name="Amann R."/>
            <person name="Jetten M.S.M."/>
            <person name="Mascher T."/>
            <person name="Medema M.H."/>
            <person name="Devos D.P."/>
            <person name="Kaster A.-K."/>
            <person name="Ovreas L."/>
            <person name="Rohde M."/>
            <person name="Galperin M.Y."/>
            <person name="Jogler C."/>
        </authorList>
    </citation>
    <scope>NUCLEOTIDE SEQUENCE [LARGE SCALE GENOMIC DNA]</scope>
    <source>
        <strain evidence="8 9">ElP</strain>
    </source>
</reference>
<organism evidence="8 9">
    <name type="scientific">Tautonia plasticadhaerens</name>
    <dbReference type="NCBI Taxonomy" id="2527974"/>
    <lineage>
        <taxon>Bacteria</taxon>
        <taxon>Pseudomonadati</taxon>
        <taxon>Planctomycetota</taxon>
        <taxon>Planctomycetia</taxon>
        <taxon>Isosphaerales</taxon>
        <taxon>Isosphaeraceae</taxon>
        <taxon>Tautonia</taxon>
    </lineage>
</organism>
<dbReference type="KEGG" id="tpla:ElP_02170"/>
<dbReference type="SUPFAM" id="SSF88659">
    <property type="entry name" value="Sigma3 and sigma4 domains of RNA polymerase sigma factors"/>
    <property type="match status" value="1"/>
</dbReference>
<feature type="compositionally biased region" description="Basic and acidic residues" evidence="3">
    <location>
        <begin position="789"/>
        <end position="808"/>
    </location>
</feature>
<accession>A0A518GUX4</accession>
<dbReference type="GO" id="GO:0016987">
    <property type="term" value="F:sigma factor activity"/>
    <property type="evidence" value="ECO:0007669"/>
    <property type="project" value="InterPro"/>
</dbReference>
<dbReference type="Pfam" id="PF25967">
    <property type="entry name" value="RND-MFP_C"/>
    <property type="match status" value="1"/>
</dbReference>
<dbReference type="PANTHER" id="PTHR32347:SF23">
    <property type="entry name" value="BLL5650 PROTEIN"/>
    <property type="match status" value="1"/>
</dbReference>
<evidence type="ECO:0000313" key="8">
    <source>
        <dbReference type="EMBL" id="QDV32385.1"/>
    </source>
</evidence>
<evidence type="ECO:0000256" key="3">
    <source>
        <dbReference type="SAM" id="MobiDB-lite"/>
    </source>
</evidence>
<protein>
    <submittedName>
        <fullName evidence="8">ECF RNA polymerase sigma factor SigE</fullName>
    </submittedName>
</protein>
<dbReference type="InterPro" id="IPR058627">
    <property type="entry name" value="MdtA-like_C"/>
</dbReference>
<dbReference type="InterPro" id="IPR007627">
    <property type="entry name" value="RNA_pol_sigma70_r2"/>
</dbReference>
<dbReference type="Pfam" id="PF04542">
    <property type="entry name" value="Sigma70_r2"/>
    <property type="match status" value="1"/>
</dbReference>
<evidence type="ECO:0000256" key="1">
    <source>
        <dbReference type="ARBA" id="ARBA00004196"/>
    </source>
</evidence>